<feature type="domain" description="Phospholipid/glycerol acyltransferase" evidence="1">
    <location>
        <begin position="65"/>
        <end position="182"/>
    </location>
</feature>
<reference evidence="2 3" key="1">
    <citation type="submission" date="2019-08" db="EMBL/GenBank/DDBJ databases">
        <authorList>
            <person name="Peeters C."/>
        </authorList>
    </citation>
    <scope>NUCLEOTIDE SEQUENCE [LARGE SCALE GENOMIC DNA]</scope>
    <source>
        <strain evidence="2 3">LMG 31107</strain>
    </source>
</reference>
<keyword evidence="2" id="KW-0012">Acyltransferase</keyword>
<dbReference type="AlphaFoldDB" id="A0A5E4VSC2"/>
<organism evidence="2 3">
    <name type="scientific">Pandoraea cepalis</name>
    <dbReference type="NCBI Taxonomy" id="2508294"/>
    <lineage>
        <taxon>Bacteria</taxon>
        <taxon>Pseudomonadati</taxon>
        <taxon>Pseudomonadota</taxon>
        <taxon>Betaproteobacteria</taxon>
        <taxon>Burkholderiales</taxon>
        <taxon>Burkholderiaceae</taxon>
        <taxon>Pandoraea</taxon>
    </lineage>
</organism>
<evidence type="ECO:0000313" key="3">
    <source>
        <dbReference type="Proteomes" id="UP000396788"/>
    </source>
</evidence>
<dbReference type="Proteomes" id="UP000396788">
    <property type="component" value="Unassembled WGS sequence"/>
</dbReference>
<evidence type="ECO:0000313" key="2">
    <source>
        <dbReference type="EMBL" id="VVE14386.1"/>
    </source>
</evidence>
<dbReference type="CDD" id="cd07989">
    <property type="entry name" value="LPLAT_AGPAT-like"/>
    <property type="match status" value="1"/>
</dbReference>
<keyword evidence="2" id="KW-0808">Transferase</keyword>
<protein>
    <submittedName>
        <fullName evidence="2">Glycerol acyltransferase</fullName>
    </submittedName>
</protein>
<proteinExistence type="predicted"/>
<dbReference type="EMBL" id="CABPRY010000006">
    <property type="protein sequence ID" value="VVE14386.1"/>
    <property type="molecule type" value="Genomic_DNA"/>
</dbReference>
<evidence type="ECO:0000259" key="1">
    <source>
        <dbReference type="SMART" id="SM00563"/>
    </source>
</evidence>
<accession>A0A5E4VSC2</accession>
<dbReference type="SMART" id="SM00563">
    <property type="entry name" value="PlsC"/>
    <property type="match status" value="1"/>
</dbReference>
<gene>
    <name evidence="2" type="ORF">PCE31107_02811</name>
</gene>
<dbReference type="InterPro" id="IPR002123">
    <property type="entry name" value="Plipid/glycerol_acylTrfase"/>
</dbReference>
<sequence length="203" mass="22279">MARLPAFPYRTVLRLSMRATHGPMHAPFLKSGLRYVLRPVLLRMFRVRVTYNASTTALLRSGEPCILACNHVSLLDGIIVALASPVPLAFAVDTEYSRGAGATTRFLQLLAWLGFGKIIPTDATAPFGVRTLLTELTRGGRVMVFPEGRISETGERGLDQPGVKWLADRSGVAVAELQIRGAEQSRLFAKNGSAMWPRIRISF</sequence>
<dbReference type="GO" id="GO:0016746">
    <property type="term" value="F:acyltransferase activity"/>
    <property type="evidence" value="ECO:0007669"/>
    <property type="project" value="UniProtKB-KW"/>
</dbReference>
<dbReference type="SUPFAM" id="SSF69593">
    <property type="entry name" value="Glycerol-3-phosphate (1)-acyltransferase"/>
    <property type="match status" value="1"/>
</dbReference>
<dbReference type="Pfam" id="PF01553">
    <property type="entry name" value="Acyltransferase"/>
    <property type="match status" value="1"/>
</dbReference>
<name>A0A5E4VSC2_9BURK</name>